<dbReference type="PANTHER" id="PTHR31579:SF42">
    <property type="entry name" value="DUF506 FAMILY PROTEIN (DUF506)"/>
    <property type="match status" value="1"/>
</dbReference>
<proteinExistence type="predicted"/>
<comment type="caution">
    <text evidence="1">The sequence shown here is derived from an EMBL/GenBank/DDBJ whole genome shotgun (WGS) entry which is preliminary data.</text>
</comment>
<evidence type="ECO:0000313" key="1">
    <source>
        <dbReference type="EMBL" id="CAK9156856.1"/>
    </source>
</evidence>
<dbReference type="Proteomes" id="UP001642360">
    <property type="component" value="Unassembled WGS sequence"/>
</dbReference>
<dbReference type="PANTHER" id="PTHR31579">
    <property type="entry name" value="OS03G0796600 PROTEIN"/>
    <property type="match status" value="1"/>
</dbReference>
<dbReference type="EMBL" id="CAUOFW020002914">
    <property type="protein sequence ID" value="CAK9156856.1"/>
    <property type="molecule type" value="Genomic_DNA"/>
</dbReference>
<evidence type="ECO:0000313" key="2">
    <source>
        <dbReference type="Proteomes" id="UP001642360"/>
    </source>
</evidence>
<accession>A0ABC8SI37</accession>
<protein>
    <recommendedName>
        <fullName evidence="3">DUF506 family protein</fullName>
    </recommendedName>
</protein>
<sequence length="305" mass="34695">MARMPVRFKRVAAVFDELARARLCDCESSGSEHSAESLTDLSDLVNSFLERDNCVEIREEIDEEKVRNKYESEGNCSDSEMKDELKSLLAYEDDDDDVKREIHAEAEEAWRVVGGSSSPDFNRRLMARLRERGFDAGLCKSKWEKTGRYPSGNYEYIDVNVAGTRYIVEVFLAGEFKIARPTDHYTSLLNIFPLVFVGKIDELKQVVRLMCNAIKKSMKTMDMHVPPWRRHGYLQARWFSSYKRTIKEIPARKGSDCSHGDLTGKKLVGFVAVPPISYYCREDYASKVGLTVGNLAMVLNGSSIL</sequence>
<dbReference type="Pfam" id="PF04720">
    <property type="entry name" value="PDDEXK_6"/>
    <property type="match status" value="1"/>
</dbReference>
<dbReference type="NCBIfam" id="TIGR01615">
    <property type="entry name" value="A_thal_3542"/>
    <property type="match status" value="1"/>
</dbReference>
<evidence type="ECO:0008006" key="3">
    <source>
        <dbReference type="Google" id="ProtNLM"/>
    </source>
</evidence>
<organism evidence="1 2">
    <name type="scientific">Ilex paraguariensis</name>
    <name type="common">yerba mate</name>
    <dbReference type="NCBI Taxonomy" id="185542"/>
    <lineage>
        <taxon>Eukaryota</taxon>
        <taxon>Viridiplantae</taxon>
        <taxon>Streptophyta</taxon>
        <taxon>Embryophyta</taxon>
        <taxon>Tracheophyta</taxon>
        <taxon>Spermatophyta</taxon>
        <taxon>Magnoliopsida</taxon>
        <taxon>eudicotyledons</taxon>
        <taxon>Gunneridae</taxon>
        <taxon>Pentapetalae</taxon>
        <taxon>asterids</taxon>
        <taxon>campanulids</taxon>
        <taxon>Aquifoliales</taxon>
        <taxon>Aquifoliaceae</taxon>
        <taxon>Ilex</taxon>
    </lineage>
</organism>
<dbReference type="InterPro" id="IPR006502">
    <property type="entry name" value="PDDEXK-like"/>
</dbReference>
<dbReference type="AlphaFoldDB" id="A0ABC8SI37"/>
<name>A0ABC8SI37_9AQUA</name>
<keyword evidence="2" id="KW-1185">Reference proteome</keyword>
<gene>
    <name evidence="1" type="ORF">ILEXP_LOCUS25408</name>
</gene>
<reference evidence="1 2" key="1">
    <citation type="submission" date="2024-02" db="EMBL/GenBank/DDBJ databases">
        <authorList>
            <person name="Vignale AGUSTIN F."/>
            <person name="Sosa J E."/>
            <person name="Modenutti C."/>
        </authorList>
    </citation>
    <scope>NUCLEOTIDE SEQUENCE [LARGE SCALE GENOMIC DNA]</scope>
</reference>